<evidence type="ECO:0000313" key="3">
    <source>
        <dbReference type="Proteomes" id="UP000228547"/>
    </source>
</evidence>
<feature type="transmembrane region" description="Helical" evidence="1">
    <location>
        <begin position="26"/>
        <end position="50"/>
    </location>
</feature>
<keyword evidence="1" id="KW-1133">Transmembrane helix</keyword>
<keyword evidence="1" id="KW-0472">Membrane</keyword>
<sequence length="213" mass="24129">MEQNFQTSFIPKKPMIEERSIRTQSVSLLTIISIFIFFTVLIGTGALYFYDGILKKNITSMENDLNLARNRFEPSKITQLQVLDKRLNASNDILSKHIAISPIFKVLQSITMKTVGYTKFSYDFGNNIDSKINVKMNGSAKGYKSIALQSDLLAKNKYFIDPIFSGLSLDDKGNVLFDLEFSVDPNFIDYEKTLESTNQDPLSMFSNDGDILN</sequence>
<comment type="caution">
    <text evidence="2">The sequence shown here is derived from an EMBL/GenBank/DDBJ whole genome shotgun (WGS) entry which is preliminary data.</text>
</comment>
<dbReference type="EMBL" id="PFOY01000048">
    <property type="protein sequence ID" value="PIZ86778.1"/>
    <property type="molecule type" value="Genomic_DNA"/>
</dbReference>
<proteinExistence type="predicted"/>
<accession>A0A2J0MF04</accession>
<keyword evidence="1" id="KW-0812">Transmembrane</keyword>
<dbReference type="AlphaFoldDB" id="A0A2J0MF04"/>
<organism evidence="2 3">
    <name type="scientific">Candidatus Nomurabacteria bacterium CG_4_10_14_0_2_um_filter_30_12</name>
    <dbReference type="NCBI Taxonomy" id="1974727"/>
    <lineage>
        <taxon>Bacteria</taxon>
        <taxon>Candidatus Nomuraibacteriota</taxon>
    </lineage>
</organism>
<dbReference type="Proteomes" id="UP000228547">
    <property type="component" value="Unassembled WGS sequence"/>
</dbReference>
<gene>
    <name evidence="2" type="ORF">COX93_03280</name>
</gene>
<evidence type="ECO:0008006" key="4">
    <source>
        <dbReference type="Google" id="ProtNLM"/>
    </source>
</evidence>
<name>A0A2J0MF04_9BACT</name>
<evidence type="ECO:0000256" key="1">
    <source>
        <dbReference type="SAM" id="Phobius"/>
    </source>
</evidence>
<evidence type="ECO:0000313" key="2">
    <source>
        <dbReference type="EMBL" id="PIZ86778.1"/>
    </source>
</evidence>
<protein>
    <recommendedName>
        <fullName evidence="4">PilN domain-containing protein</fullName>
    </recommendedName>
</protein>
<reference evidence="3" key="1">
    <citation type="submission" date="2017-09" db="EMBL/GenBank/DDBJ databases">
        <title>Depth-based differentiation of microbial function through sediment-hosted aquifers and enrichment of novel symbionts in the deep terrestrial subsurface.</title>
        <authorList>
            <person name="Probst A.J."/>
            <person name="Ladd B."/>
            <person name="Jarett J.K."/>
            <person name="Geller-Mcgrath D.E."/>
            <person name="Sieber C.M.K."/>
            <person name="Emerson J.B."/>
            <person name="Anantharaman K."/>
            <person name="Thomas B.C."/>
            <person name="Malmstrom R."/>
            <person name="Stieglmeier M."/>
            <person name="Klingl A."/>
            <person name="Woyke T."/>
            <person name="Ryan C.M."/>
            <person name="Banfield J.F."/>
        </authorList>
    </citation>
    <scope>NUCLEOTIDE SEQUENCE [LARGE SCALE GENOMIC DNA]</scope>
</reference>